<reference evidence="14" key="3">
    <citation type="journal article" date="2018" name="Algal Res.">
        <title>Characterization of plant carbon substrate utilization by Auxenochlorella protothecoides.</title>
        <authorList>
            <person name="Vogler B.W."/>
            <person name="Starkenburg S.R."/>
            <person name="Sudasinghe N."/>
            <person name="Schambach J.Y."/>
            <person name="Rollin J.A."/>
            <person name="Pattathil S."/>
            <person name="Barry A.N."/>
        </authorList>
    </citation>
    <scope>NUCLEOTIDE SEQUENCE [LARGE SCALE GENOMIC DNA]</scope>
    <source>
        <strain evidence="14">UTEX 25</strain>
    </source>
</reference>
<accession>A0A087SIB3</accession>
<organism evidence="11 13">
    <name type="scientific">Auxenochlorella protothecoides</name>
    <name type="common">Green microalga</name>
    <name type="synonym">Chlorella protothecoides</name>
    <dbReference type="NCBI Taxonomy" id="3075"/>
    <lineage>
        <taxon>Eukaryota</taxon>
        <taxon>Viridiplantae</taxon>
        <taxon>Chlorophyta</taxon>
        <taxon>core chlorophytes</taxon>
        <taxon>Trebouxiophyceae</taxon>
        <taxon>Chlorellales</taxon>
        <taxon>Chlorellaceae</taxon>
        <taxon>Auxenochlorella</taxon>
    </lineage>
</organism>
<keyword evidence="4" id="KW-0963">Cytoplasm</keyword>
<feature type="domain" description="Amine oxidase" evidence="9">
    <location>
        <begin position="11"/>
        <end position="496"/>
    </location>
</feature>
<dbReference type="OrthoDB" id="2019015at2759"/>
<dbReference type="SUPFAM" id="SSF54373">
    <property type="entry name" value="FAD-linked reductases, C-terminal domain"/>
    <property type="match status" value="1"/>
</dbReference>
<evidence type="ECO:0000259" key="9">
    <source>
        <dbReference type="Pfam" id="PF01593"/>
    </source>
</evidence>
<dbReference type="eggNOG" id="KOG0685">
    <property type="taxonomic scope" value="Eukaryota"/>
</dbReference>
<evidence type="ECO:0000313" key="12">
    <source>
        <dbReference type="EMBL" id="RMZ54624.1"/>
    </source>
</evidence>
<keyword evidence="5" id="KW-0285">Flavoprotein</keyword>
<dbReference type="EMBL" id="GDKF01004304">
    <property type="protein sequence ID" value="JAT74318.1"/>
    <property type="molecule type" value="Transcribed_RNA"/>
</dbReference>
<keyword evidence="6" id="KW-0274">FAD</keyword>
<feature type="chain" id="PRO_5014218781" evidence="8">
    <location>
        <begin position="18"/>
        <end position="499"/>
    </location>
</feature>
<dbReference type="EMBL" id="KL662119">
    <property type="protein sequence ID" value="KFM25467.1"/>
    <property type="molecule type" value="Genomic_DNA"/>
</dbReference>
<dbReference type="RefSeq" id="XP_011398363.1">
    <property type="nucleotide sequence ID" value="XM_011400061.1"/>
</dbReference>
<dbReference type="Proteomes" id="UP000028924">
    <property type="component" value="Unassembled WGS sequence"/>
</dbReference>
<dbReference type="AlphaFoldDB" id="A0A087SIB3"/>
<feature type="signal peptide" evidence="8">
    <location>
        <begin position="1"/>
        <end position="17"/>
    </location>
</feature>
<comment type="similarity">
    <text evidence="3">Belongs to the flavin monoamine oxidase family.</text>
</comment>
<evidence type="ECO:0000256" key="1">
    <source>
        <dbReference type="ARBA" id="ARBA00001974"/>
    </source>
</evidence>
<evidence type="ECO:0000256" key="7">
    <source>
        <dbReference type="ARBA" id="ARBA00023002"/>
    </source>
</evidence>
<evidence type="ECO:0000313" key="10">
    <source>
        <dbReference type="EMBL" id="JAT74318.1"/>
    </source>
</evidence>
<dbReference type="Pfam" id="PF01593">
    <property type="entry name" value="Amino_oxidase"/>
    <property type="match status" value="1"/>
</dbReference>
<evidence type="ECO:0000256" key="2">
    <source>
        <dbReference type="ARBA" id="ARBA00004496"/>
    </source>
</evidence>
<reference evidence="12" key="5">
    <citation type="submission" date="2018-11" db="EMBL/GenBank/DDBJ databases">
        <title>Characterization of plant carbon substrate utilization by Auxenochlorella protothecoides.</title>
        <authorList>
            <person name="Vogler B.W."/>
            <person name="Starkenburg S.R."/>
            <person name="Sudasinghe N."/>
            <person name="Schambach J.Y."/>
            <person name="Rollin J.A."/>
            <person name="Pattathil S."/>
            <person name="Barry A.N."/>
        </authorList>
    </citation>
    <scope>NUCLEOTIDE SEQUENCE [LARGE SCALE GENOMIC DNA]</scope>
    <source>
        <strain evidence="12">UTEX 25</strain>
    </source>
</reference>
<keyword evidence="13" id="KW-1185">Reference proteome</keyword>
<keyword evidence="8" id="KW-0732">Signal</keyword>
<evidence type="ECO:0000256" key="4">
    <source>
        <dbReference type="ARBA" id="ARBA00022490"/>
    </source>
</evidence>
<keyword evidence="7" id="KW-0560">Oxidoreductase</keyword>
<proteinExistence type="inferred from homology"/>
<dbReference type="PANTHER" id="PTHR10742">
    <property type="entry name" value="FLAVIN MONOAMINE OXIDASE"/>
    <property type="match status" value="1"/>
</dbReference>
<dbReference type="GO" id="GO:0046592">
    <property type="term" value="F:polyamine oxidase activity"/>
    <property type="evidence" value="ECO:0007669"/>
    <property type="project" value="TreeGrafter"/>
</dbReference>
<sequence>MSGVLIVGAGFAGLAAAQTLRRAGMSPVILLEAGSHVGGRARTLRLDRGLALEMGATWIHGLELGGGEGPNPVLRAAQRAQLLGARPRLSVWEDSHFLVQGASGLLTQEQAACIMHSIAAFEEGLDAAGGAEEGATLGDVLQAAWDKLSSGQKVAQHADLARRVWAWRESLQRAIDGTDCSGDLSATAAARYAAAVQNTNAPIPGGFQAVAEAMAEGLDVRLHRRVTGLDWGAEGGACATCEDGSRHAAAAAIVTVSLGVLKAQHETLFQPGLPARTRKAMAQLRMGTVDKLFLEFYDAEDSALDREDGAAPAAAPDLGNGADVVTYALLWDPASTASADSALPDWARGVFSIGFGGAEVKQGAQEPGASPRPVGVVWLAGEAARAVEAASDEEVLGTLRAVFRAFPGAVLPAGASWRRVRLHRSAWGSDPLFRGSYSYPGPSAAADAGAVLGEALTPPGVARPTLVLAGEACAVEYFGTTHGAMRSGEAAAAKLLSSL</sequence>
<dbReference type="KEGG" id="apro:F751_0494"/>
<evidence type="ECO:0000256" key="5">
    <source>
        <dbReference type="ARBA" id="ARBA00022630"/>
    </source>
</evidence>
<dbReference type="STRING" id="3075.A0A087SIB3"/>
<dbReference type="Gene3D" id="3.90.660.10">
    <property type="match status" value="2"/>
</dbReference>
<dbReference type="EMBL" id="QOKY01000173">
    <property type="protein sequence ID" value="RMZ54624.1"/>
    <property type="molecule type" value="Genomic_DNA"/>
</dbReference>
<name>A0A087SIB3_AUXPR</name>
<comment type="subcellular location">
    <subcellularLocation>
        <location evidence="2">Cytoplasm</location>
    </subcellularLocation>
</comment>
<dbReference type="Gene3D" id="3.50.50.60">
    <property type="entry name" value="FAD/NAD(P)-binding domain"/>
    <property type="match status" value="2"/>
</dbReference>
<dbReference type="GeneID" id="23611885"/>
<dbReference type="SUPFAM" id="SSF51905">
    <property type="entry name" value="FAD/NAD(P)-binding domain"/>
    <property type="match status" value="1"/>
</dbReference>
<gene>
    <name evidence="12" type="ORF">APUTEX25_003002</name>
    <name evidence="11" type="ORF">F751_0494</name>
    <name evidence="10" type="ORF">g.73329</name>
</gene>
<comment type="cofactor">
    <cofactor evidence="1">
        <name>FAD</name>
        <dbReference type="ChEBI" id="CHEBI:57692"/>
    </cofactor>
</comment>
<reference evidence="11 13" key="1">
    <citation type="journal article" date="2014" name="BMC Genomics">
        <title>Oil accumulation mechanisms of the oleaginous microalga Chlorella protothecoides revealed through its genome, transcriptomes, and proteomes.</title>
        <authorList>
            <person name="Gao C."/>
            <person name="Wang Y."/>
            <person name="Shen Y."/>
            <person name="Yan D."/>
            <person name="He X."/>
            <person name="Dai J."/>
            <person name="Wu Q."/>
        </authorList>
    </citation>
    <scope>NUCLEOTIDE SEQUENCE [LARGE SCALE GENOMIC DNA]</scope>
    <source>
        <strain evidence="11 13">0710</strain>
    </source>
</reference>
<dbReference type="InterPro" id="IPR002937">
    <property type="entry name" value="Amino_oxidase"/>
</dbReference>
<evidence type="ECO:0000313" key="13">
    <source>
        <dbReference type="Proteomes" id="UP000028924"/>
    </source>
</evidence>
<dbReference type="PRINTS" id="PR00420">
    <property type="entry name" value="RNGMNOXGNASE"/>
</dbReference>
<evidence type="ECO:0000256" key="3">
    <source>
        <dbReference type="ARBA" id="ARBA00005995"/>
    </source>
</evidence>
<evidence type="ECO:0000256" key="8">
    <source>
        <dbReference type="SAM" id="SignalP"/>
    </source>
</evidence>
<dbReference type="Proteomes" id="UP000279271">
    <property type="component" value="Unassembled WGS sequence"/>
</dbReference>
<dbReference type="GO" id="GO:0005737">
    <property type="term" value="C:cytoplasm"/>
    <property type="evidence" value="ECO:0007669"/>
    <property type="project" value="UniProtKB-SubCell"/>
</dbReference>
<dbReference type="InterPro" id="IPR036188">
    <property type="entry name" value="FAD/NAD-bd_sf"/>
</dbReference>
<protein>
    <submittedName>
        <fullName evidence="11">Peroxisomal N(1)-acetyl-spermine/spermidine oxidase</fullName>
    </submittedName>
</protein>
<evidence type="ECO:0000313" key="11">
    <source>
        <dbReference type="EMBL" id="KFM25467.1"/>
    </source>
</evidence>
<dbReference type="PANTHER" id="PTHR10742:SF405">
    <property type="entry name" value="PEROXISOMAL N(1)-ACETYL-SPERMINE_SPERMIDINE OXIDASE"/>
    <property type="match status" value="1"/>
</dbReference>
<evidence type="ECO:0000256" key="6">
    <source>
        <dbReference type="ARBA" id="ARBA00022827"/>
    </source>
</evidence>
<evidence type="ECO:0000313" key="14">
    <source>
        <dbReference type="Proteomes" id="UP000279271"/>
    </source>
</evidence>
<reference evidence="10" key="2">
    <citation type="submission" date="2015-08" db="EMBL/GenBank/DDBJ databases">
        <authorList>
            <person name="Babu N.S."/>
            <person name="Beckwith C.J."/>
            <person name="Beseler K.G."/>
            <person name="Brison A."/>
            <person name="Carone J.V."/>
            <person name="Caskin T.P."/>
            <person name="Diamond M."/>
            <person name="Durham M.E."/>
            <person name="Foxe J.M."/>
            <person name="Go M."/>
            <person name="Henderson B.A."/>
            <person name="Jones I.B."/>
            <person name="McGettigan J.A."/>
            <person name="Micheletti S.J."/>
            <person name="Nasrallah M.E."/>
            <person name="Ortiz D."/>
            <person name="Piller C.R."/>
            <person name="Privatt S.R."/>
            <person name="Schneider S.L."/>
            <person name="Sharp S."/>
            <person name="Smith T.C."/>
            <person name="Stanton J.D."/>
            <person name="Ullery H.E."/>
            <person name="Wilson R.J."/>
            <person name="Serrano M.G."/>
            <person name="Buck G."/>
            <person name="Lee V."/>
            <person name="Wang Y."/>
            <person name="Carvalho R."/>
            <person name="Voegtly L."/>
            <person name="Shi R."/>
            <person name="Duckworth R."/>
            <person name="Johnson A."/>
            <person name="Loviza R."/>
            <person name="Walstead R."/>
            <person name="Shah Z."/>
            <person name="Kiflezghi M."/>
            <person name="Wade K."/>
            <person name="Ball S.L."/>
            <person name="Bradley K.W."/>
            <person name="Asai D.J."/>
            <person name="Bowman C.A."/>
            <person name="Russell D.A."/>
            <person name="Pope W.H."/>
            <person name="Jacobs-Sera D."/>
            <person name="Hendrix R.W."/>
            <person name="Hatfull G.F."/>
        </authorList>
    </citation>
    <scope>NUCLEOTIDE SEQUENCE</scope>
</reference>
<reference evidence="12" key="4">
    <citation type="submission" date="2018-10" db="EMBL/GenBank/DDBJ databases">
        <authorList>
            <person name="Hovde B."/>
            <person name="Zhang X."/>
        </authorList>
    </citation>
    <scope>NUCLEOTIDE SEQUENCE [LARGE SCALE GENOMIC DNA]</scope>
    <source>
        <strain evidence="12">UTEX 25</strain>
    </source>
</reference>
<dbReference type="InterPro" id="IPR050281">
    <property type="entry name" value="Flavin_monoamine_oxidase"/>
</dbReference>